<feature type="binding site" evidence="2">
    <location>
        <position position="143"/>
    </location>
    <ligand>
        <name>Fe cation</name>
        <dbReference type="ChEBI" id="CHEBI:24875"/>
    </ligand>
</feature>
<evidence type="ECO:0000256" key="1">
    <source>
        <dbReference type="ARBA" id="ARBA00010759"/>
    </source>
</evidence>
<proteinExistence type="inferred from homology"/>
<gene>
    <name evidence="2 4" type="primary">def</name>
    <name evidence="4" type="ORF">ENM21_02160</name>
    <name evidence="3" type="ORF">ENP47_07355</name>
</gene>
<keyword evidence="2" id="KW-0648">Protein biosynthesis</keyword>
<dbReference type="InterPro" id="IPR023635">
    <property type="entry name" value="Peptide_deformylase"/>
</dbReference>
<dbReference type="InterPro" id="IPR036821">
    <property type="entry name" value="Peptide_deformylase_sf"/>
</dbReference>
<reference evidence="4" key="1">
    <citation type="journal article" date="2020" name="mSystems">
        <title>Genome- and Community-Level Interaction Insights into Carbon Utilization and Element Cycling Functions of Hydrothermarchaeota in Hydrothermal Sediment.</title>
        <authorList>
            <person name="Zhou Z."/>
            <person name="Liu Y."/>
            <person name="Xu W."/>
            <person name="Pan J."/>
            <person name="Luo Z.H."/>
            <person name="Li M."/>
        </authorList>
    </citation>
    <scope>NUCLEOTIDE SEQUENCE [LARGE SCALE GENOMIC DNA]</scope>
    <source>
        <strain evidence="4">SpSt-1065</strain>
        <strain evidence="3">SpSt-222</strain>
    </source>
</reference>
<comment type="catalytic activity">
    <reaction evidence="2">
        <text>N-terminal N-formyl-L-methionyl-[peptide] + H2O = N-terminal L-methionyl-[peptide] + formate</text>
        <dbReference type="Rhea" id="RHEA:24420"/>
        <dbReference type="Rhea" id="RHEA-COMP:10639"/>
        <dbReference type="Rhea" id="RHEA-COMP:10640"/>
        <dbReference type="ChEBI" id="CHEBI:15377"/>
        <dbReference type="ChEBI" id="CHEBI:15740"/>
        <dbReference type="ChEBI" id="CHEBI:49298"/>
        <dbReference type="ChEBI" id="CHEBI:64731"/>
        <dbReference type="EC" id="3.5.1.88"/>
    </reaction>
</comment>
<dbReference type="EMBL" id="DSJL01000011">
    <property type="protein sequence ID" value="HEF65398.1"/>
    <property type="molecule type" value="Genomic_DNA"/>
</dbReference>
<dbReference type="PIRSF" id="PIRSF004749">
    <property type="entry name" value="Pep_def"/>
    <property type="match status" value="1"/>
</dbReference>
<dbReference type="EMBL" id="DRWX01000109">
    <property type="protein sequence ID" value="HHM96001.1"/>
    <property type="molecule type" value="Genomic_DNA"/>
</dbReference>
<dbReference type="EC" id="3.5.1.88" evidence="2"/>
<keyword evidence="2 4" id="KW-0378">Hydrolase</keyword>
<keyword evidence="2" id="KW-0408">Iron</keyword>
<evidence type="ECO:0000313" key="3">
    <source>
        <dbReference type="EMBL" id="HEF65398.1"/>
    </source>
</evidence>
<comment type="caution">
    <text evidence="4">The sequence shown here is derived from an EMBL/GenBank/DDBJ whole genome shotgun (WGS) entry which is preliminary data.</text>
</comment>
<dbReference type="NCBIfam" id="NF001159">
    <property type="entry name" value="PRK00150.1-3"/>
    <property type="match status" value="1"/>
</dbReference>
<dbReference type="Gene3D" id="3.90.45.10">
    <property type="entry name" value="Peptide deformylase"/>
    <property type="match status" value="1"/>
</dbReference>
<accession>A0A7C1JKI7</accession>
<feature type="active site" evidence="2">
    <location>
        <position position="140"/>
    </location>
</feature>
<dbReference type="AlphaFoldDB" id="A0A7C1JKI7"/>
<dbReference type="GO" id="GO:0042586">
    <property type="term" value="F:peptide deformylase activity"/>
    <property type="evidence" value="ECO:0007669"/>
    <property type="project" value="UniProtKB-UniRule"/>
</dbReference>
<dbReference type="PANTHER" id="PTHR10458">
    <property type="entry name" value="PEPTIDE DEFORMYLASE"/>
    <property type="match status" value="1"/>
</dbReference>
<evidence type="ECO:0000313" key="4">
    <source>
        <dbReference type="EMBL" id="HHM96001.1"/>
    </source>
</evidence>
<dbReference type="CDD" id="cd00487">
    <property type="entry name" value="Pep_deformylase"/>
    <property type="match status" value="1"/>
</dbReference>
<dbReference type="PRINTS" id="PR01576">
    <property type="entry name" value="PDEFORMYLASE"/>
</dbReference>
<dbReference type="SUPFAM" id="SSF56420">
    <property type="entry name" value="Peptide deformylase"/>
    <property type="match status" value="1"/>
</dbReference>
<protein>
    <recommendedName>
        <fullName evidence="2">Peptide deformylase</fullName>
        <shortName evidence="2">PDF</shortName>
        <ecNumber evidence="2">3.5.1.88</ecNumber>
    </recommendedName>
    <alternativeName>
        <fullName evidence="2">Polypeptide deformylase</fullName>
    </alternativeName>
</protein>
<dbReference type="PANTHER" id="PTHR10458:SF22">
    <property type="entry name" value="PEPTIDE DEFORMYLASE"/>
    <property type="match status" value="1"/>
</dbReference>
<comment type="function">
    <text evidence="2">Removes the formyl group from the N-terminal Met of newly synthesized proteins. Requires at least a dipeptide for an efficient rate of reaction. N-terminal L-methionine is a prerequisite for activity but the enzyme has broad specificity at other positions.</text>
</comment>
<evidence type="ECO:0000256" key="2">
    <source>
        <dbReference type="HAMAP-Rule" id="MF_00163"/>
    </source>
</evidence>
<feature type="binding site" evidence="2">
    <location>
        <position position="139"/>
    </location>
    <ligand>
        <name>Fe cation</name>
        <dbReference type="ChEBI" id="CHEBI:24875"/>
    </ligand>
</feature>
<dbReference type="HAMAP" id="MF_00163">
    <property type="entry name" value="Pep_deformylase"/>
    <property type="match status" value="1"/>
</dbReference>
<dbReference type="GO" id="GO:0006412">
    <property type="term" value="P:translation"/>
    <property type="evidence" value="ECO:0007669"/>
    <property type="project" value="UniProtKB-UniRule"/>
</dbReference>
<keyword evidence="2" id="KW-0479">Metal-binding</keyword>
<organism evidence="4">
    <name type="scientific">Thermomicrobium roseum</name>
    <dbReference type="NCBI Taxonomy" id="500"/>
    <lineage>
        <taxon>Bacteria</taxon>
        <taxon>Pseudomonadati</taxon>
        <taxon>Thermomicrobiota</taxon>
        <taxon>Thermomicrobia</taxon>
        <taxon>Thermomicrobiales</taxon>
        <taxon>Thermomicrobiaceae</taxon>
        <taxon>Thermomicrobium</taxon>
    </lineage>
</organism>
<dbReference type="Pfam" id="PF01327">
    <property type="entry name" value="Pep_deformylase"/>
    <property type="match status" value="1"/>
</dbReference>
<comment type="cofactor">
    <cofactor evidence="2">
        <name>Fe(2+)</name>
        <dbReference type="ChEBI" id="CHEBI:29033"/>
    </cofactor>
    <text evidence="2">Binds 1 Fe(2+) ion.</text>
</comment>
<dbReference type="NCBIfam" id="TIGR00079">
    <property type="entry name" value="pept_deformyl"/>
    <property type="match status" value="1"/>
</dbReference>
<name>A0A7C1JKI7_THERO</name>
<feature type="binding site" evidence="2">
    <location>
        <position position="97"/>
    </location>
    <ligand>
        <name>Fe cation</name>
        <dbReference type="ChEBI" id="CHEBI:24875"/>
    </ligand>
</feature>
<sequence>MAVRTIITEGDPRLRQKSLRIRTVDDEVRRLAQDLWDTVRAARGLGLAAPQIGVLRRIIVVSIPPDYVEEGDPGVELTLINPEIVRASGRQVGLEGCLSIPGWYGEVPRFMHVTVKALDLDGREVRIKGSGLLARVLQHEIDHLDGILFIDRIEDRSTLRYIPDEEEEESVTAAAS</sequence>
<dbReference type="GO" id="GO:0046872">
    <property type="term" value="F:metal ion binding"/>
    <property type="evidence" value="ECO:0007669"/>
    <property type="project" value="UniProtKB-KW"/>
</dbReference>
<comment type="similarity">
    <text evidence="1 2">Belongs to the polypeptide deformylase family.</text>
</comment>